<dbReference type="PANTHER" id="PTHR43976:SF16">
    <property type="entry name" value="SHORT-CHAIN DEHYDROGENASE_REDUCTASE FAMILY PROTEIN"/>
    <property type="match status" value="1"/>
</dbReference>
<dbReference type="SUPFAM" id="SSF51735">
    <property type="entry name" value="NAD(P)-binding Rossmann-fold domains"/>
    <property type="match status" value="1"/>
</dbReference>
<dbReference type="EMBL" id="JBEFKJ010000032">
    <property type="protein sequence ID" value="KAL2038489.1"/>
    <property type="molecule type" value="Genomic_DNA"/>
</dbReference>
<evidence type="ECO:0000256" key="2">
    <source>
        <dbReference type="ARBA" id="ARBA00023002"/>
    </source>
</evidence>
<organism evidence="3 4">
    <name type="scientific">Stereocaulon virgatum</name>
    <dbReference type="NCBI Taxonomy" id="373712"/>
    <lineage>
        <taxon>Eukaryota</taxon>
        <taxon>Fungi</taxon>
        <taxon>Dikarya</taxon>
        <taxon>Ascomycota</taxon>
        <taxon>Pezizomycotina</taxon>
        <taxon>Lecanoromycetes</taxon>
        <taxon>OSLEUM clade</taxon>
        <taxon>Lecanoromycetidae</taxon>
        <taxon>Lecanorales</taxon>
        <taxon>Lecanorineae</taxon>
        <taxon>Stereocaulaceae</taxon>
        <taxon>Stereocaulon</taxon>
    </lineage>
</organism>
<dbReference type="Pfam" id="PF00106">
    <property type="entry name" value="adh_short"/>
    <property type="match status" value="1"/>
</dbReference>
<reference evidence="3 4" key="1">
    <citation type="submission" date="2024-09" db="EMBL/GenBank/DDBJ databases">
        <title>Rethinking Asexuality: The Enigmatic Case of Functional Sexual Genes in Lepraria (Stereocaulaceae).</title>
        <authorList>
            <person name="Doellman M."/>
            <person name="Sun Y."/>
            <person name="Barcenas-Pena A."/>
            <person name="Lumbsch H.T."/>
            <person name="Grewe F."/>
        </authorList>
    </citation>
    <scope>NUCLEOTIDE SEQUENCE [LARGE SCALE GENOMIC DNA]</scope>
    <source>
        <strain evidence="3 4">Mercado 3170</strain>
    </source>
</reference>
<comment type="caution">
    <text evidence="3">The sequence shown here is derived from an EMBL/GenBank/DDBJ whole genome shotgun (WGS) entry which is preliminary data.</text>
</comment>
<proteinExistence type="inferred from homology"/>
<evidence type="ECO:0000313" key="3">
    <source>
        <dbReference type="EMBL" id="KAL2038489.1"/>
    </source>
</evidence>
<evidence type="ECO:0000256" key="1">
    <source>
        <dbReference type="ARBA" id="ARBA00006484"/>
    </source>
</evidence>
<accession>A0ABR3ZXS6</accession>
<dbReference type="InterPro" id="IPR002347">
    <property type="entry name" value="SDR_fam"/>
</dbReference>
<dbReference type="Proteomes" id="UP001590950">
    <property type="component" value="Unassembled WGS sequence"/>
</dbReference>
<dbReference type="Gene3D" id="3.40.50.720">
    <property type="entry name" value="NAD(P)-binding Rossmann-like Domain"/>
    <property type="match status" value="1"/>
</dbReference>
<comment type="similarity">
    <text evidence="1">Belongs to the short-chain dehydrogenases/reductases (SDR) family.</text>
</comment>
<sequence>MLVRQAHPDNYSRLKDEEAATQMGTNFFGPYRLNRATFSSFRTHKTGTIVNITRIAGIDGHPACGLYAASRFALEGV</sequence>
<dbReference type="PANTHER" id="PTHR43976">
    <property type="entry name" value="SHORT CHAIN DEHYDROGENASE"/>
    <property type="match status" value="1"/>
</dbReference>
<keyword evidence="4" id="KW-1185">Reference proteome</keyword>
<dbReference type="InterPro" id="IPR036291">
    <property type="entry name" value="NAD(P)-bd_dom_sf"/>
</dbReference>
<evidence type="ECO:0000313" key="4">
    <source>
        <dbReference type="Proteomes" id="UP001590950"/>
    </source>
</evidence>
<protein>
    <submittedName>
        <fullName evidence="3">Uncharacterized protein</fullName>
    </submittedName>
</protein>
<name>A0ABR3ZXS6_9LECA</name>
<gene>
    <name evidence="3" type="ORF">N7G274_008828</name>
</gene>
<dbReference type="InterPro" id="IPR051911">
    <property type="entry name" value="SDR_oxidoreductase"/>
</dbReference>
<keyword evidence="2" id="KW-0560">Oxidoreductase</keyword>